<evidence type="ECO:0000313" key="3">
    <source>
        <dbReference type="Proteomes" id="UP001634394"/>
    </source>
</evidence>
<keyword evidence="3" id="KW-1185">Reference proteome</keyword>
<feature type="compositionally biased region" description="Basic and acidic residues" evidence="1">
    <location>
        <begin position="194"/>
        <end position="211"/>
    </location>
</feature>
<dbReference type="Proteomes" id="UP001634394">
    <property type="component" value="Unassembled WGS sequence"/>
</dbReference>
<protein>
    <submittedName>
        <fullName evidence="2">Uncharacterized protein</fullName>
    </submittedName>
</protein>
<evidence type="ECO:0000256" key="1">
    <source>
        <dbReference type="SAM" id="MobiDB-lite"/>
    </source>
</evidence>
<feature type="compositionally biased region" description="Basic and acidic residues" evidence="1">
    <location>
        <begin position="166"/>
        <end position="179"/>
    </location>
</feature>
<evidence type="ECO:0000313" key="2">
    <source>
        <dbReference type="EMBL" id="KAL3853045.1"/>
    </source>
</evidence>
<dbReference type="EMBL" id="JBJQND010000015">
    <property type="protein sequence ID" value="KAL3853045.1"/>
    <property type="molecule type" value="Genomic_DNA"/>
</dbReference>
<comment type="caution">
    <text evidence="2">The sequence shown here is derived from an EMBL/GenBank/DDBJ whole genome shotgun (WGS) entry which is preliminary data.</text>
</comment>
<dbReference type="AlphaFoldDB" id="A0ABD3UXN2"/>
<reference evidence="2 3" key="1">
    <citation type="submission" date="2024-11" db="EMBL/GenBank/DDBJ databases">
        <title>Chromosome-level genome assembly of the freshwater bivalve Anodonta woodiana.</title>
        <authorList>
            <person name="Chen X."/>
        </authorList>
    </citation>
    <scope>NUCLEOTIDE SEQUENCE [LARGE SCALE GENOMIC DNA]</scope>
    <source>
        <strain evidence="2">MN2024</strain>
        <tissue evidence="2">Gills</tissue>
    </source>
</reference>
<sequence>MADKGGTGTDFFKLSVKVELLGKSKGNEHVIEQLQKAFQGHIVNLRQHLQSYPELESQHIQCVTNKKKYLGFEFWLRSAEALEQLKLSTKNDILVNALSDFSEKKALGLEAGLGSHHLCFKCKIEGKQYKLGQAHFMESSGESSAEEEDVQQKQSHKPQGAASGIEPKEKQEMTGKDQKQANAQPQVAPGSAETKQEKVFGGLQKEEIAGK</sequence>
<organism evidence="2 3">
    <name type="scientific">Sinanodonta woodiana</name>
    <name type="common">Chinese pond mussel</name>
    <name type="synonym">Anodonta woodiana</name>
    <dbReference type="NCBI Taxonomy" id="1069815"/>
    <lineage>
        <taxon>Eukaryota</taxon>
        <taxon>Metazoa</taxon>
        <taxon>Spiralia</taxon>
        <taxon>Lophotrochozoa</taxon>
        <taxon>Mollusca</taxon>
        <taxon>Bivalvia</taxon>
        <taxon>Autobranchia</taxon>
        <taxon>Heteroconchia</taxon>
        <taxon>Palaeoheterodonta</taxon>
        <taxon>Unionida</taxon>
        <taxon>Unionoidea</taxon>
        <taxon>Unionidae</taxon>
        <taxon>Unioninae</taxon>
        <taxon>Sinanodonta</taxon>
    </lineage>
</organism>
<gene>
    <name evidence="2" type="ORF">ACJMK2_016628</name>
</gene>
<feature type="non-terminal residue" evidence="2">
    <location>
        <position position="211"/>
    </location>
</feature>
<feature type="region of interest" description="Disordered" evidence="1">
    <location>
        <begin position="137"/>
        <end position="211"/>
    </location>
</feature>
<name>A0ABD3UXN2_SINWO</name>
<accession>A0ABD3UXN2</accession>
<proteinExistence type="predicted"/>